<dbReference type="HOGENOM" id="CLU_2897493_0_0_9"/>
<organism evidence="1 2">
    <name type="scientific">Exiguobacterium sp. (strain ATCC BAA-1283 / AT1b)</name>
    <dbReference type="NCBI Taxonomy" id="360911"/>
    <lineage>
        <taxon>Bacteria</taxon>
        <taxon>Bacillati</taxon>
        <taxon>Bacillota</taxon>
        <taxon>Bacilli</taxon>
        <taxon>Bacillales</taxon>
        <taxon>Bacillales Family XII. Incertae Sedis</taxon>
        <taxon>Exiguobacterium</taxon>
    </lineage>
</organism>
<evidence type="ECO:0000313" key="1">
    <source>
        <dbReference type="EMBL" id="ACQ71946.1"/>
    </source>
</evidence>
<evidence type="ECO:0000313" key="2">
    <source>
        <dbReference type="Proteomes" id="UP000000716"/>
    </source>
</evidence>
<name>C4L6R7_EXISA</name>
<dbReference type="AlphaFoldDB" id="C4L6R7"/>
<dbReference type="KEGG" id="eat:EAT1b_3034"/>
<reference evidence="1 2" key="1">
    <citation type="journal article" date="2011" name="J. Bacteriol.">
        <title>Complete genome sequence of the Thermophilic Bacterium Exiguobacterium sp. AT1b.</title>
        <authorList>
            <person name="Vishnivetskaya T.A."/>
            <person name="Lucas S."/>
            <person name="Copeland A."/>
            <person name="Lapidus A."/>
            <person name="Glavina Del Rio T."/>
            <person name="Dalin E."/>
            <person name="Tice H."/>
            <person name="Bruce D.C."/>
            <person name="Goodwin L.A."/>
            <person name="Pitluck S."/>
            <person name="Saunders E."/>
            <person name="Brettin T."/>
            <person name="Detter C."/>
            <person name="Han C."/>
            <person name="Larimer F."/>
            <person name="Land M.L."/>
            <person name="Hauser L.J."/>
            <person name="Kyrpides N.C."/>
            <person name="Ovchinnikova G."/>
            <person name="Kathariou S."/>
            <person name="Ramaley R.F."/>
            <person name="Rodrigues D.F."/>
            <person name="Hendrix C."/>
            <person name="Richardson P."/>
            <person name="Tiedje J.M."/>
        </authorList>
    </citation>
    <scope>NUCLEOTIDE SEQUENCE [LARGE SCALE GENOMIC DNA]</scope>
    <source>
        <strain evidence="2">ATCC BAA-1283 / AT1b</strain>
    </source>
</reference>
<protein>
    <submittedName>
        <fullName evidence="1">Uncharacterized protein</fullName>
    </submittedName>
</protein>
<dbReference type="EMBL" id="CP001615">
    <property type="protein sequence ID" value="ACQ71946.1"/>
    <property type="molecule type" value="Genomic_DNA"/>
</dbReference>
<dbReference type="RefSeq" id="WP_015881505.1">
    <property type="nucleotide sequence ID" value="NC_012673.1"/>
</dbReference>
<gene>
    <name evidence="1" type="ordered locus">EAT1b_3034</name>
</gene>
<proteinExistence type="predicted"/>
<keyword evidence="2" id="KW-1185">Reference proteome</keyword>
<dbReference type="STRING" id="360911.EAT1b_3034"/>
<dbReference type="eggNOG" id="ENOG502ZMKE">
    <property type="taxonomic scope" value="Bacteria"/>
</dbReference>
<sequence>MLIDPETIKKNAYLPEKLSALSKVKPAAAIELLQQWGDGKKPVKELWDETILQLETDQSTSA</sequence>
<dbReference type="Proteomes" id="UP000000716">
    <property type="component" value="Chromosome"/>
</dbReference>
<accession>C4L6R7</accession>
<dbReference type="OrthoDB" id="2454907at2"/>